<dbReference type="Gene3D" id="3.40.50.1820">
    <property type="entry name" value="alpha/beta hydrolase"/>
    <property type="match status" value="1"/>
</dbReference>
<dbReference type="AlphaFoldDB" id="A0A165Q066"/>
<reference evidence="4 5" key="1">
    <citation type="journal article" date="2016" name="Mol. Biol. Evol.">
        <title>Comparative Genomics of Early-Diverging Mushroom-Forming Fungi Provides Insights into the Origins of Lignocellulose Decay Capabilities.</title>
        <authorList>
            <person name="Nagy L.G."/>
            <person name="Riley R."/>
            <person name="Tritt A."/>
            <person name="Adam C."/>
            <person name="Daum C."/>
            <person name="Floudas D."/>
            <person name="Sun H."/>
            <person name="Yadav J.S."/>
            <person name="Pangilinan J."/>
            <person name="Larsson K.H."/>
            <person name="Matsuura K."/>
            <person name="Barry K."/>
            <person name="Labutti K."/>
            <person name="Kuo R."/>
            <person name="Ohm R.A."/>
            <person name="Bhattacharya S.S."/>
            <person name="Shirouzu T."/>
            <person name="Yoshinaga Y."/>
            <person name="Martin F.M."/>
            <person name="Grigoriev I.V."/>
            <person name="Hibbett D.S."/>
        </authorList>
    </citation>
    <scope>NUCLEOTIDE SEQUENCE [LARGE SCALE GENOMIC DNA]</scope>
    <source>
        <strain evidence="4 5">HHB12029</strain>
    </source>
</reference>
<dbReference type="GO" id="GO:0008474">
    <property type="term" value="F:palmitoyl-(protein) hydrolase activity"/>
    <property type="evidence" value="ECO:0007669"/>
    <property type="project" value="TreeGrafter"/>
</dbReference>
<dbReference type="InParanoid" id="A0A165Q066"/>
<sequence>MSASSTSVDLVVHASDSEPRVKQAPTRKGLGTPFVYNPSSDGTDENLVVLLHGLGDTEVPFGKLGKSLNLPQTATLALRAPERVPFLYEDAFQWYESFDPMGDLLERPNPSAGLAFLTNGLKHLTTHCGWRLERIHLFGFAQGGSLAGEFALAQRAAPLASVVSVCGPLLSFPTLATPCTGTRVMVFDRVSAERSRRKVDEDARAWRKGFERVVVEVRQGGEGMLRGREEWQPVMAFWSDVLAMRAPEGAYGVSGS</sequence>
<dbReference type="InterPro" id="IPR029058">
    <property type="entry name" value="AB_hydrolase_fold"/>
</dbReference>
<dbReference type="InterPro" id="IPR050565">
    <property type="entry name" value="LYPA1-2/EST-like"/>
</dbReference>
<keyword evidence="5" id="KW-1185">Reference proteome</keyword>
<dbReference type="PANTHER" id="PTHR10655:SF67">
    <property type="entry name" value="PHOSPHOLIPASE_CARBOXYLESTERASE SUPERFAMILY (AFU_ORTHOLOGUE AFUA_5G09340)"/>
    <property type="match status" value="1"/>
</dbReference>
<name>A0A165Q066_EXIGL</name>
<protein>
    <recommendedName>
        <fullName evidence="3">Phospholipase/carboxylesterase/thioesterase domain-containing protein</fullName>
    </recommendedName>
</protein>
<evidence type="ECO:0000256" key="1">
    <source>
        <dbReference type="ARBA" id="ARBA00006499"/>
    </source>
</evidence>
<feature type="domain" description="Phospholipase/carboxylesterase/thioesterase" evidence="3">
    <location>
        <begin position="41"/>
        <end position="177"/>
    </location>
</feature>
<feature type="region of interest" description="Disordered" evidence="2">
    <location>
        <begin position="1"/>
        <end position="33"/>
    </location>
</feature>
<organism evidence="4 5">
    <name type="scientific">Exidia glandulosa HHB12029</name>
    <dbReference type="NCBI Taxonomy" id="1314781"/>
    <lineage>
        <taxon>Eukaryota</taxon>
        <taxon>Fungi</taxon>
        <taxon>Dikarya</taxon>
        <taxon>Basidiomycota</taxon>
        <taxon>Agaricomycotina</taxon>
        <taxon>Agaricomycetes</taxon>
        <taxon>Auriculariales</taxon>
        <taxon>Exidiaceae</taxon>
        <taxon>Exidia</taxon>
    </lineage>
</organism>
<evidence type="ECO:0000313" key="4">
    <source>
        <dbReference type="EMBL" id="KZW02903.1"/>
    </source>
</evidence>
<comment type="similarity">
    <text evidence="1">Belongs to the AB hydrolase superfamily. AB hydrolase 2 family.</text>
</comment>
<dbReference type="InterPro" id="IPR003140">
    <property type="entry name" value="PLipase/COase/thioEstase"/>
</dbReference>
<dbReference type="PANTHER" id="PTHR10655">
    <property type="entry name" value="LYSOPHOSPHOLIPASE-RELATED"/>
    <property type="match status" value="1"/>
</dbReference>
<dbReference type="EMBL" id="KV425886">
    <property type="protein sequence ID" value="KZW02903.1"/>
    <property type="molecule type" value="Genomic_DNA"/>
</dbReference>
<dbReference type="STRING" id="1314781.A0A165Q066"/>
<dbReference type="GO" id="GO:0005737">
    <property type="term" value="C:cytoplasm"/>
    <property type="evidence" value="ECO:0007669"/>
    <property type="project" value="TreeGrafter"/>
</dbReference>
<accession>A0A165Q066</accession>
<evidence type="ECO:0000259" key="3">
    <source>
        <dbReference type="Pfam" id="PF02230"/>
    </source>
</evidence>
<evidence type="ECO:0000313" key="5">
    <source>
        <dbReference type="Proteomes" id="UP000077266"/>
    </source>
</evidence>
<dbReference type="SUPFAM" id="SSF53474">
    <property type="entry name" value="alpha/beta-Hydrolases"/>
    <property type="match status" value="1"/>
</dbReference>
<dbReference type="OrthoDB" id="437457at2759"/>
<dbReference type="Pfam" id="PF02230">
    <property type="entry name" value="Abhydrolase_2"/>
    <property type="match status" value="1"/>
</dbReference>
<dbReference type="GO" id="GO:0052689">
    <property type="term" value="F:carboxylic ester hydrolase activity"/>
    <property type="evidence" value="ECO:0007669"/>
    <property type="project" value="TreeGrafter"/>
</dbReference>
<gene>
    <name evidence="4" type="ORF">EXIGLDRAFT_713813</name>
</gene>
<dbReference type="Proteomes" id="UP000077266">
    <property type="component" value="Unassembled WGS sequence"/>
</dbReference>
<proteinExistence type="inferred from homology"/>
<evidence type="ECO:0000256" key="2">
    <source>
        <dbReference type="SAM" id="MobiDB-lite"/>
    </source>
</evidence>